<reference evidence="11" key="1">
    <citation type="submission" date="2020-01" db="EMBL/GenBank/DDBJ databases">
        <title>Draft genome sequence of the Termite Coptotermes fromosanus.</title>
        <authorList>
            <person name="Itakura S."/>
            <person name="Yosikawa Y."/>
            <person name="Umezawa K."/>
        </authorList>
    </citation>
    <scope>NUCLEOTIDE SEQUENCE [LARGE SCALE GENOMIC DNA]</scope>
</reference>
<dbReference type="GO" id="GO:0003842">
    <property type="term" value="F:L-glutamate gamma-semialdehyde dehydrogenase activity"/>
    <property type="evidence" value="ECO:0007669"/>
    <property type="project" value="UniProtKB-UniRule"/>
</dbReference>
<keyword evidence="4 7" id="KW-0520">NAD</keyword>
<dbReference type="GO" id="GO:0010133">
    <property type="term" value="P:L-proline catabolic process to L-glutamate"/>
    <property type="evidence" value="ECO:0007669"/>
    <property type="project" value="UniProtKB-UniRule"/>
</dbReference>
<dbReference type="UniPathway" id="UPA00261">
    <property type="reaction ID" value="UER00374"/>
</dbReference>
<dbReference type="GO" id="GO:0005759">
    <property type="term" value="C:mitochondrial matrix"/>
    <property type="evidence" value="ECO:0007669"/>
    <property type="project" value="TreeGrafter"/>
</dbReference>
<evidence type="ECO:0000313" key="11">
    <source>
        <dbReference type="Proteomes" id="UP000502823"/>
    </source>
</evidence>
<feature type="domain" description="Aldehyde dehydrogenase" evidence="9">
    <location>
        <begin position="149"/>
        <end position="616"/>
    </location>
</feature>
<accession>A0A6L2PVU6</accession>
<dbReference type="InterPro" id="IPR016163">
    <property type="entry name" value="Ald_DH_C"/>
</dbReference>
<evidence type="ECO:0000313" key="10">
    <source>
        <dbReference type="EMBL" id="GFG35302.1"/>
    </source>
</evidence>
<dbReference type="Proteomes" id="UP000502823">
    <property type="component" value="Unassembled WGS sequence"/>
</dbReference>
<dbReference type="PANTHER" id="PTHR42862:SF1">
    <property type="entry name" value="DELTA-1-PYRROLINE-5-CARBOXYLATE DEHYDROGENASE 2, ISOFORM A-RELATED"/>
    <property type="match status" value="1"/>
</dbReference>
<name>A0A6L2PVU6_COPFO</name>
<dbReference type="EC" id="1.2.1.88" evidence="7"/>
<dbReference type="CDD" id="cd07123">
    <property type="entry name" value="ALDH_F4-17_P5CDH"/>
    <property type="match status" value="1"/>
</dbReference>
<dbReference type="SUPFAM" id="SSF53720">
    <property type="entry name" value="ALDH-like"/>
    <property type="match status" value="1"/>
</dbReference>
<evidence type="ECO:0000259" key="9">
    <source>
        <dbReference type="Pfam" id="PF00171"/>
    </source>
</evidence>
<evidence type="ECO:0000256" key="1">
    <source>
        <dbReference type="ARBA" id="ARBA00004786"/>
    </source>
</evidence>
<dbReference type="InterPro" id="IPR015590">
    <property type="entry name" value="Aldehyde_DH_dom"/>
</dbReference>
<evidence type="ECO:0000256" key="7">
    <source>
        <dbReference type="RuleBase" id="RU366016"/>
    </source>
</evidence>
<keyword evidence="11" id="KW-1185">Reference proteome</keyword>
<dbReference type="InterPro" id="IPR016162">
    <property type="entry name" value="Ald_DH_N"/>
</dbReference>
<dbReference type="EMBL" id="BLKM01008935">
    <property type="protein sequence ID" value="GFG35302.1"/>
    <property type="molecule type" value="Genomic_DNA"/>
</dbReference>
<comment type="catalytic activity">
    <reaction evidence="6 7">
        <text>L-glutamate 5-semialdehyde + NAD(+) + H2O = L-glutamate + NADH + 2 H(+)</text>
        <dbReference type="Rhea" id="RHEA:30235"/>
        <dbReference type="ChEBI" id="CHEBI:15377"/>
        <dbReference type="ChEBI" id="CHEBI:15378"/>
        <dbReference type="ChEBI" id="CHEBI:29985"/>
        <dbReference type="ChEBI" id="CHEBI:57540"/>
        <dbReference type="ChEBI" id="CHEBI:57945"/>
        <dbReference type="ChEBI" id="CHEBI:58066"/>
        <dbReference type="EC" id="1.2.1.88"/>
    </reaction>
</comment>
<comment type="similarity">
    <text evidence="2 7">Belongs to the aldehyde dehydrogenase family.</text>
</comment>
<dbReference type="Gene3D" id="3.40.605.10">
    <property type="entry name" value="Aldehyde Dehydrogenase, Chain A, domain 1"/>
    <property type="match status" value="1"/>
</dbReference>
<keyword evidence="3 7" id="KW-0560">Oxidoreductase</keyword>
<proteinExistence type="inferred from homology"/>
<sequence>MGNSKQKIMVRIFPVLQNCGLPGAQQPVFVKILKSYILHARKIRFWNLVHGGIQLKEAYVCCEHMKFFFDSDKCYKRERPVFNCRFLSSVVPEVKIDDFHVKNEPVLSYLKGSKERKELVAALQETAATCEDVPIVIGDEEIRTNDVRYQVMPHNHQKKIAKFYYATSDIVQRAIEVASAAQVTWDRVPLEERLKIWHRAADLMANKYRMKLNATTMLGQAKTAIQAEIDSAAELIDFFRFNAYSAKELTKYQPISEKPSVTLNSMRYRGIGGFIAAVSPFNFTAIGGNLAYTPALMGNGVLWKPSDTALLSNYTVFKIVREAGLPPGVVNFVPADGPVFGDAVTSSPHLGGINFTGSVATFNRLWTQVGQNINRYRSYPRLIGECGGKNYHFVHASADVTSVVMGTIRSAFEYCGQKCSACSRMYVPQSLWPKIKAGLLAERSKLKVGDPAEFDSFTSAVIDDKAFKRITSYIEHANSSKNLTIIGGGKYDNSKGYFIEPTIVETVDPEDRIMVEEIFGPVLSVFVYRDKDLESTLRLVGESTPYALTGAVFAIDQNFLQYALEELKQTAGNFYINDKSTGSVVGQQPFGGGRLSGTNDKAGGPHYVLRWTSPQAIKETFVPLKEWKYQYMSD</sequence>
<dbReference type="FunCoup" id="A0A6L2PVU6">
    <property type="interactions" value="1287"/>
</dbReference>
<evidence type="ECO:0000256" key="6">
    <source>
        <dbReference type="ARBA" id="ARBA00048142"/>
    </source>
</evidence>
<comment type="caution">
    <text evidence="10">The sequence shown here is derived from an EMBL/GenBank/DDBJ whole genome shotgun (WGS) entry which is preliminary data.</text>
</comment>
<comment type="pathway">
    <text evidence="1 7">Amino-acid degradation; L-proline degradation into L-glutamate; L-glutamate from L-proline: step 2/2.</text>
</comment>
<evidence type="ECO:0000256" key="2">
    <source>
        <dbReference type="ARBA" id="ARBA00009986"/>
    </source>
</evidence>
<dbReference type="PROSITE" id="PS00070">
    <property type="entry name" value="ALDEHYDE_DEHYDR_CYS"/>
    <property type="match status" value="1"/>
</dbReference>
<evidence type="ECO:0000256" key="3">
    <source>
        <dbReference type="ARBA" id="ARBA00023002"/>
    </source>
</evidence>
<dbReference type="FunFam" id="3.40.309.10:FF:000005">
    <property type="entry name" value="1-pyrroline-5-carboxylate dehydrogenase 1"/>
    <property type="match status" value="1"/>
</dbReference>
<keyword evidence="5 7" id="KW-0642">Proline metabolism</keyword>
<dbReference type="Pfam" id="PF00171">
    <property type="entry name" value="Aldedh"/>
    <property type="match status" value="1"/>
</dbReference>
<gene>
    <name evidence="10" type="ORF">Cfor_10310</name>
</gene>
<dbReference type="AlphaFoldDB" id="A0A6L2PVU6"/>
<organism evidence="10 11">
    <name type="scientific">Coptotermes formosanus</name>
    <name type="common">Formosan subterranean termite</name>
    <dbReference type="NCBI Taxonomy" id="36987"/>
    <lineage>
        <taxon>Eukaryota</taxon>
        <taxon>Metazoa</taxon>
        <taxon>Ecdysozoa</taxon>
        <taxon>Arthropoda</taxon>
        <taxon>Hexapoda</taxon>
        <taxon>Insecta</taxon>
        <taxon>Pterygota</taxon>
        <taxon>Neoptera</taxon>
        <taxon>Polyneoptera</taxon>
        <taxon>Dictyoptera</taxon>
        <taxon>Blattodea</taxon>
        <taxon>Blattoidea</taxon>
        <taxon>Termitoidae</taxon>
        <taxon>Rhinotermitidae</taxon>
        <taxon>Coptotermes</taxon>
    </lineage>
</organism>
<dbReference type="InterPro" id="IPR050485">
    <property type="entry name" value="Proline_metab_enzyme"/>
</dbReference>
<dbReference type="NCBIfam" id="TIGR01236">
    <property type="entry name" value="D1pyr5carbox1"/>
    <property type="match status" value="1"/>
</dbReference>
<dbReference type="Gene3D" id="3.40.309.10">
    <property type="entry name" value="Aldehyde Dehydrogenase, Chain A, domain 2"/>
    <property type="match status" value="1"/>
</dbReference>
<dbReference type="InterPro" id="IPR016160">
    <property type="entry name" value="Ald_DH_CS_CYS"/>
</dbReference>
<dbReference type="InParanoid" id="A0A6L2PVU6"/>
<evidence type="ECO:0000256" key="8">
    <source>
        <dbReference type="RuleBase" id="RU366030"/>
    </source>
</evidence>
<dbReference type="PANTHER" id="PTHR42862">
    <property type="entry name" value="DELTA-1-PYRROLINE-5-CARBOXYLATE DEHYDROGENASE 1, ISOFORM A-RELATED"/>
    <property type="match status" value="1"/>
</dbReference>
<protein>
    <recommendedName>
        <fullName evidence="7 8">Multifunctional fusion protein</fullName>
    </recommendedName>
    <domain>
        <recommendedName>
            <fullName evidence="8">Delta-1-pyrroline-5-carboxylate dehydrogenase</fullName>
            <shortName evidence="8">P5C dehydrogenase</shortName>
        </recommendedName>
        <alternativeName>
            <fullName evidence="7">L-glutamate gamma-semialdehyde dehydrogenase</fullName>
        </alternativeName>
    </domain>
    <domain>
        <recommendedName>
            <fullName evidence="7">L-glutamate gamma-semialdehyde dehydrogenase</fullName>
            <ecNumber evidence="7">1.2.1.88</ecNumber>
        </recommendedName>
    </domain>
</protein>
<evidence type="ECO:0000256" key="5">
    <source>
        <dbReference type="ARBA" id="ARBA00023062"/>
    </source>
</evidence>
<dbReference type="OrthoDB" id="5322683at2759"/>
<dbReference type="InterPro" id="IPR005931">
    <property type="entry name" value="P5CDH/ALDH4A1"/>
</dbReference>
<evidence type="ECO:0000256" key="4">
    <source>
        <dbReference type="ARBA" id="ARBA00023027"/>
    </source>
</evidence>
<dbReference type="InterPro" id="IPR016161">
    <property type="entry name" value="Ald_DH/histidinol_DH"/>
</dbReference>
<dbReference type="FunFam" id="3.40.605.10:FF:000006">
    <property type="entry name" value="1-pyrroline-5-carboxylate dehydrogenase"/>
    <property type="match status" value="1"/>
</dbReference>